<dbReference type="NCBIfam" id="TIGR03710">
    <property type="entry name" value="OAFO_sf"/>
    <property type="match status" value="1"/>
</dbReference>
<dbReference type="PANTHER" id="PTHR32154:SF20">
    <property type="entry name" value="2-OXOGLUTARATE OXIDOREDUCTASE SUBUNIT KORA"/>
    <property type="match status" value="1"/>
</dbReference>
<dbReference type="InterPro" id="IPR002869">
    <property type="entry name" value="Pyrv_flavodox_OxRed_cen"/>
</dbReference>
<gene>
    <name evidence="5" type="ORF">MNBD_GAMMA26-1300</name>
</gene>
<dbReference type="GO" id="GO:0006979">
    <property type="term" value="P:response to oxidative stress"/>
    <property type="evidence" value="ECO:0007669"/>
    <property type="project" value="TreeGrafter"/>
</dbReference>
<protein>
    <submittedName>
        <fullName evidence="5">2-oxoglutarate/2-oxoacid ferredoxin oxidoreductase, gamma subunit / 2-oxoglutarate/2-oxoacid ferredoxin oxidoreductase, alpha subunit</fullName>
        <ecNumber evidence="5">1.2.7.-</ecNumber>
    </submittedName>
</protein>
<dbReference type="AlphaFoldDB" id="A0A3B1AVP9"/>
<dbReference type="InterPro" id="IPR019752">
    <property type="entry name" value="Pyrv/ketoisovalerate_OxRed_cat"/>
</dbReference>
<organism evidence="5">
    <name type="scientific">hydrothermal vent metagenome</name>
    <dbReference type="NCBI Taxonomy" id="652676"/>
    <lineage>
        <taxon>unclassified sequences</taxon>
        <taxon>metagenomes</taxon>
        <taxon>ecological metagenomes</taxon>
    </lineage>
</organism>
<dbReference type="InterPro" id="IPR022367">
    <property type="entry name" value="2-oxoacid/accept_OxRdtase_asu"/>
</dbReference>
<proteinExistence type="predicted"/>
<dbReference type="CDD" id="cd07034">
    <property type="entry name" value="TPP_PYR_PFOR_IOR-alpha_like"/>
    <property type="match status" value="1"/>
</dbReference>
<evidence type="ECO:0000259" key="3">
    <source>
        <dbReference type="Pfam" id="PF01855"/>
    </source>
</evidence>
<dbReference type="EC" id="1.2.7.-" evidence="5"/>
<dbReference type="InterPro" id="IPR050722">
    <property type="entry name" value="Pyruvate:ferred/Flavod_OxRd"/>
</dbReference>
<evidence type="ECO:0000259" key="4">
    <source>
        <dbReference type="Pfam" id="PF17147"/>
    </source>
</evidence>
<evidence type="ECO:0000256" key="1">
    <source>
        <dbReference type="ARBA" id="ARBA00023002"/>
    </source>
</evidence>
<accession>A0A3B1AVP9</accession>
<dbReference type="InterPro" id="IPR029061">
    <property type="entry name" value="THDP-binding"/>
</dbReference>
<dbReference type="GO" id="GO:0016903">
    <property type="term" value="F:oxidoreductase activity, acting on the aldehyde or oxo group of donors"/>
    <property type="evidence" value="ECO:0007669"/>
    <property type="project" value="InterPro"/>
</dbReference>
<dbReference type="PANTHER" id="PTHR32154">
    <property type="entry name" value="PYRUVATE-FLAVODOXIN OXIDOREDUCTASE-RELATED"/>
    <property type="match status" value="1"/>
</dbReference>
<feature type="domain" description="Pyruvate/ketoisovalerate oxidoreductase catalytic" evidence="2">
    <location>
        <begin position="35"/>
        <end position="220"/>
    </location>
</feature>
<feature type="domain" description="Pyruvate:ferredoxin oxidoreductase core" evidence="4">
    <location>
        <begin position="516"/>
        <end position="590"/>
    </location>
</feature>
<dbReference type="InterPro" id="IPR033412">
    <property type="entry name" value="PFOR_II"/>
</dbReference>
<reference evidence="5" key="1">
    <citation type="submission" date="2018-06" db="EMBL/GenBank/DDBJ databases">
        <authorList>
            <person name="Zhirakovskaya E."/>
        </authorList>
    </citation>
    <scope>NUCLEOTIDE SEQUENCE</scope>
</reference>
<dbReference type="FunFam" id="3.40.50.970:FF:000022">
    <property type="entry name" value="2-oxoglutarate ferredoxin oxidoreductase alpha subunit"/>
    <property type="match status" value="1"/>
</dbReference>
<dbReference type="Pfam" id="PF01855">
    <property type="entry name" value="POR_N"/>
    <property type="match status" value="1"/>
</dbReference>
<sequence length="634" mass="69487">MTKQATAQKSNVAKLSAGKPKRIKEHIIEVVSDSGEGAQKCGQTFGIVSGKMGNGVWTVEIIPAEIQPPARSQEGASGVRIRLGSKYVTNMGDQADLVVALNEQVLYNRIVNGAFRKGTVVLLENKWAEDPQPAIREQYVAALADFKERGLVIHELPLEKECLKIVKNARQGKNMFVLGMLCRIYSRDTQRALDEIAKVFARKGEKVIKPNHDLFKAGYQYAAENLEYHYEIPPEKEGIQKPTVVTNGNTAIGLGVLASGMDLLAMYPITPATSASHYLADVFHHTGGFMHQAEDEIAAVAYAVGSSFAGRTAVTITSGPGMALKTEILGLAVMCEVPLVVVNVQRGGPATGQPTKIEQGDLLSAIYSMPGDAPKIVMAPATISECFHFVITARKLAEAFRTPVIVLTDANLATAVQPYDRPDPQTEWLSAPIDQSEWDKNIPPYDWDDETGLSPRPIPGQPGGEYVLTGLAHTKRSKVAYDSMSNQIGCNMRSRKMSAFAATLQRPEIYGDKEGDILVLSWGSTMGAVREAVDRMRADGHKISNVHLRFLHPFEKDLKEIFSKFKKVMTVELNYSDDPEMPLITDATRRYAQLANILRHHTLVDVDCWSIVQAAPLQPGVICEAVLGRLKKLN</sequence>
<dbReference type="Gene3D" id="3.40.50.920">
    <property type="match status" value="1"/>
</dbReference>
<keyword evidence="1 5" id="KW-0560">Oxidoreductase</keyword>
<dbReference type="Pfam" id="PF01558">
    <property type="entry name" value="POR"/>
    <property type="match status" value="1"/>
</dbReference>
<dbReference type="SUPFAM" id="SSF53323">
    <property type="entry name" value="Pyruvate-ferredoxin oxidoreductase, PFOR, domain III"/>
    <property type="match status" value="1"/>
</dbReference>
<dbReference type="SUPFAM" id="SSF52922">
    <property type="entry name" value="TK C-terminal domain-like"/>
    <property type="match status" value="1"/>
</dbReference>
<dbReference type="Gene3D" id="3.40.50.970">
    <property type="match status" value="1"/>
</dbReference>
<evidence type="ECO:0000313" key="5">
    <source>
        <dbReference type="EMBL" id="VAX10119.1"/>
    </source>
</evidence>
<dbReference type="SUPFAM" id="SSF52518">
    <property type="entry name" value="Thiamin diphosphate-binding fold (THDP-binding)"/>
    <property type="match status" value="1"/>
</dbReference>
<name>A0A3B1AVP9_9ZZZZ</name>
<dbReference type="EMBL" id="UOFX01000063">
    <property type="protein sequence ID" value="VAX10119.1"/>
    <property type="molecule type" value="Genomic_DNA"/>
</dbReference>
<dbReference type="InterPro" id="IPR009014">
    <property type="entry name" value="Transketo_C/PFOR_II"/>
</dbReference>
<dbReference type="Gene3D" id="3.40.920.10">
    <property type="entry name" value="Pyruvate-ferredoxin oxidoreductase, PFOR, domain III"/>
    <property type="match status" value="1"/>
</dbReference>
<feature type="domain" description="Pyruvate flavodoxin/ferredoxin oxidoreductase pyrimidine binding" evidence="3">
    <location>
        <begin position="256"/>
        <end position="484"/>
    </location>
</feature>
<evidence type="ECO:0000259" key="2">
    <source>
        <dbReference type="Pfam" id="PF01558"/>
    </source>
</evidence>
<dbReference type="InterPro" id="IPR002880">
    <property type="entry name" value="Pyrv_Fd/Flavodoxin_OxRdtase_N"/>
</dbReference>
<dbReference type="Pfam" id="PF17147">
    <property type="entry name" value="PFOR_II"/>
    <property type="match status" value="1"/>
</dbReference>